<feature type="transmembrane region" description="Helical" evidence="1">
    <location>
        <begin position="64"/>
        <end position="88"/>
    </location>
</feature>
<sequence length="187" mass="18660">MSFGDPNNPYGPPQGQQPGYGYPQAPQQGYGYPAAPGAPYGAYPGGMPYGVPMAMPGTVKAARVMLWIIGILQIIAGIALAAMGGTFASEAGLGSGADAAVTGIIVGVGVLVAAFGIWGVVIAAKCANGGNGIRISGIVYGSLATAGGLANLAQGEGRSTVGLVIGILLIVFFAKADAAAWFKRPRY</sequence>
<evidence type="ECO:0008006" key="4">
    <source>
        <dbReference type="Google" id="ProtNLM"/>
    </source>
</evidence>
<proteinExistence type="predicted"/>
<keyword evidence="1" id="KW-0812">Transmembrane</keyword>
<keyword evidence="3" id="KW-1185">Reference proteome</keyword>
<name>A0ABU4K7M9_9ACTN</name>
<feature type="transmembrane region" description="Helical" evidence="1">
    <location>
        <begin position="135"/>
        <end position="154"/>
    </location>
</feature>
<dbReference type="RefSeq" id="WP_319010131.1">
    <property type="nucleotide sequence ID" value="NZ_JAWJZF010000372.1"/>
</dbReference>
<keyword evidence="1" id="KW-1133">Transmembrane helix</keyword>
<evidence type="ECO:0000313" key="2">
    <source>
        <dbReference type="EMBL" id="MDX2293766.1"/>
    </source>
</evidence>
<comment type="caution">
    <text evidence="2">The sequence shown here is derived from an EMBL/GenBank/DDBJ whole genome shotgun (WGS) entry which is preliminary data.</text>
</comment>
<evidence type="ECO:0000313" key="3">
    <source>
        <dbReference type="Proteomes" id="UP001278571"/>
    </source>
</evidence>
<dbReference type="Proteomes" id="UP001278571">
    <property type="component" value="Unassembled WGS sequence"/>
</dbReference>
<keyword evidence="1" id="KW-0472">Membrane</keyword>
<organism evidence="2 3">
    <name type="scientific">Streptomyces roseolus</name>
    <dbReference type="NCBI Taxonomy" id="67358"/>
    <lineage>
        <taxon>Bacteria</taxon>
        <taxon>Bacillati</taxon>
        <taxon>Actinomycetota</taxon>
        <taxon>Actinomycetes</taxon>
        <taxon>Kitasatosporales</taxon>
        <taxon>Streptomycetaceae</taxon>
        <taxon>Streptomyces</taxon>
    </lineage>
</organism>
<protein>
    <recommendedName>
        <fullName evidence="4">Integral membrane protein</fullName>
    </recommendedName>
</protein>
<accession>A0ABU4K7M9</accession>
<feature type="transmembrane region" description="Helical" evidence="1">
    <location>
        <begin position="160"/>
        <end position="182"/>
    </location>
</feature>
<reference evidence="2 3" key="1">
    <citation type="submission" date="2023-10" db="EMBL/GenBank/DDBJ databases">
        <authorList>
            <person name="Wang X.X."/>
        </authorList>
    </citation>
    <scope>NUCLEOTIDE SEQUENCE [LARGE SCALE GENOMIC DNA]</scope>
    <source>
        <strain evidence="2 3">NBRC 12816</strain>
    </source>
</reference>
<evidence type="ECO:0000256" key="1">
    <source>
        <dbReference type="SAM" id="Phobius"/>
    </source>
</evidence>
<gene>
    <name evidence="2" type="ORF">R2363_16495</name>
</gene>
<dbReference type="EMBL" id="JAWJZF010000372">
    <property type="protein sequence ID" value="MDX2293766.1"/>
    <property type="molecule type" value="Genomic_DNA"/>
</dbReference>
<feature type="transmembrane region" description="Helical" evidence="1">
    <location>
        <begin position="100"/>
        <end position="123"/>
    </location>
</feature>